<gene>
    <name evidence="1" type="ORF">ACFO0A_00680</name>
</gene>
<comment type="caution">
    <text evidence="1">The sequence shown here is derived from an EMBL/GenBank/DDBJ whole genome shotgun (WGS) entry which is preliminary data.</text>
</comment>
<evidence type="ECO:0000313" key="1">
    <source>
        <dbReference type="EMBL" id="MFC4293566.1"/>
    </source>
</evidence>
<keyword evidence="2" id="KW-1185">Reference proteome</keyword>
<protein>
    <recommendedName>
        <fullName evidence="3">Ribbon-helix-helix protein, CopG family</fullName>
    </recommendedName>
</protein>
<accession>A0ABV8RMR8</accession>
<organism evidence="1 2">
    <name type="scientific">Novosphingobium tardum</name>
    <dbReference type="NCBI Taxonomy" id="1538021"/>
    <lineage>
        <taxon>Bacteria</taxon>
        <taxon>Pseudomonadati</taxon>
        <taxon>Pseudomonadota</taxon>
        <taxon>Alphaproteobacteria</taxon>
        <taxon>Sphingomonadales</taxon>
        <taxon>Sphingomonadaceae</taxon>
        <taxon>Novosphingobium</taxon>
    </lineage>
</organism>
<sequence length="48" mass="5252">MRSQVQDSTIVFRASDMLAVALADRARASGVSVSEYLRGLVRERVGLN</sequence>
<dbReference type="EMBL" id="JBHSDR010000003">
    <property type="protein sequence ID" value="MFC4293566.1"/>
    <property type="molecule type" value="Genomic_DNA"/>
</dbReference>
<proteinExistence type="predicted"/>
<dbReference type="Proteomes" id="UP001595828">
    <property type="component" value="Unassembled WGS sequence"/>
</dbReference>
<reference evidence="2" key="1">
    <citation type="journal article" date="2019" name="Int. J. Syst. Evol. Microbiol.">
        <title>The Global Catalogue of Microorganisms (GCM) 10K type strain sequencing project: providing services to taxonomists for standard genome sequencing and annotation.</title>
        <authorList>
            <consortium name="The Broad Institute Genomics Platform"/>
            <consortium name="The Broad Institute Genome Sequencing Center for Infectious Disease"/>
            <person name="Wu L."/>
            <person name="Ma J."/>
        </authorList>
    </citation>
    <scope>NUCLEOTIDE SEQUENCE [LARGE SCALE GENOMIC DNA]</scope>
    <source>
        <strain evidence="2">CGMCC 1.12989</strain>
    </source>
</reference>
<evidence type="ECO:0008006" key="3">
    <source>
        <dbReference type="Google" id="ProtNLM"/>
    </source>
</evidence>
<evidence type="ECO:0000313" key="2">
    <source>
        <dbReference type="Proteomes" id="UP001595828"/>
    </source>
</evidence>
<name>A0ABV8RMR8_9SPHN</name>
<dbReference type="RefSeq" id="WP_379537059.1">
    <property type="nucleotide sequence ID" value="NZ_JBHSDR010000003.1"/>
</dbReference>